<dbReference type="GO" id="GO:0005886">
    <property type="term" value="C:plasma membrane"/>
    <property type="evidence" value="ECO:0007669"/>
    <property type="project" value="UniProtKB-SubCell"/>
</dbReference>
<feature type="transmembrane region" description="Helical" evidence="6">
    <location>
        <begin position="113"/>
        <end position="133"/>
    </location>
</feature>
<dbReference type="RefSeq" id="WP_188690108.1">
    <property type="nucleotide sequence ID" value="NZ_BMLS01000001.1"/>
</dbReference>
<dbReference type="Proteomes" id="UP000606935">
    <property type="component" value="Unassembled WGS sequence"/>
</dbReference>
<keyword evidence="4 6" id="KW-1133">Transmembrane helix</keyword>
<evidence type="ECO:0000259" key="7">
    <source>
        <dbReference type="Pfam" id="PF00482"/>
    </source>
</evidence>
<gene>
    <name evidence="8" type="ORF">GCM10010982_06120</name>
</gene>
<keyword evidence="9" id="KW-1185">Reference proteome</keyword>
<evidence type="ECO:0000313" key="9">
    <source>
        <dbReference type="Proteomes" id="UP000606935"/>
    </source>
</evidence>
<keyword evidence="2" id="KW-1003">Cell membrane</keyword>
<evidence type="ECO:0000256" key="2">
    <source>
        <dbReference type="ARBA" id="ARBA00022475"/>
    </source>
</evidence>
<dbReference type="AlphaFoldDB" id="A0A917YRR4"/>
<dbReference type="PANTHER" id="PTHR35007:SF2">
    <property type="entry name" value="PILUS ASSEMBLE PROTEIN"/>
    <property type="match status" value="1"/>
</dbReference>
<feature type="domain" description="Type II secretion system protein GspF" evidence="7">
    <location>
        <begin position="182"/>
        <end position="309"/>
    </location>
</feature>
<protein>
    <submittedName>
        <fullName evidence="8">Pilus assembly protein TadC</fullName>
    </submittedName>
</protein>
<evidence type="ECO:0000256" key="5">
    <source>
        <dbReference type="ARBA" id="ARBA00023136"/>
    </source>
</evidence>
<keyword evidence="3 6" id="KW-0812">Transmembrane</keyword>
<dbReference type="EMBL" id="BMLS01000001">
    <property type="protein sequence ID" value="GGO65107.1"/>
    <property type="molecule type" value="Genomic_DNA"/>
</dbReference>
<evidence type="ECO:0000256" key="6">
    <source>
        <dbReference type="SAM" id="Phobius"/>
    </source>
</evidence>
<evidence type="ECO:0000256" key="4">
    <source>
        <dbReference type="ARBA" id="ARBA00022989"/>
    </source>
</evidence>
<feature type="transmembrane region" description="Helical" evidence="6">
    <location>
        <begin position="139"/>
        <end position="159"/>
    </location>
</feature>
<keyword evidence="5 6" id="KW-0472">Membrane</keyword>
<comment type="caution">
    <text evidence="8">The sequence shown here is derived from an EMBL/GenBank/DDBJ whole genome shotgun (WGS) entry which is preliminary data.</text>
</comment>
<dbReference type="Pfam" id="PF00482">
    <property type="entry name" value="T2SSF"/>
    <property type="match status" value="1"/>
</dbReference>
<evidence type="ECO:0000256" key="3">
    <source>
        <dbReference type="ARBA" id="ARBA00022692"/>
    </source>
</evidence>
<feature type="transmembrane region" description="Helical" evidence="6">
    <location>
        <begin position="20"/>
        <end position="40"/>
    </location>
</feature>
<accession>A0A917YRR4</accession>
<dbReference type="InterPro" id="IPR018076">
    <property type="entry name" value="T2SS_GspF_dom"/>
</dbReference>
<reference evidence="8" key="2">
    <citation type="submission" date="2020-09" db="EMBL/GenBank/DDBJ databases">
        <authorList>
            <person name="Sun Q."/>
            <person name="Zhou Y."/>
        </authorList>
    </citation>
    <scope>NUCLEOTIDE SEQUENCE</scope>
    <source>
        <strain evidence="8">CGMCC 1.7086</strain>
    </source>
</reference>
<sequence>MELLQSLLYNFTHDQKLIEIIIYVISAAAGITLAMALYYLTSGTYSPVRQHLQRLIQGESHQTDEGVDYKKFLEHNLAKLGDLPMLSQRLATDTTSRNLLIHAGFHSENALKVYYAIRLVSMLLALFGALALFEQFPQMSTTLAIYLVALILGLSYLLPRMALRKAAQRRMNNLRRYFPDALDLLVVCSESGLGLLESFARVGKELQMAHPDLSHEINLVCSKVRVGISIQQALKEFSNRTGLEDIRGLNSVIVQSLKLGTGIAETLRVYAAEYRDKRLQEAEEKAAKLGVKLIFPMMFCIWPSFFIVAIGPATLKIMNIWHKAF</sequence>
<feature type="transmembrane region" description="Helical" evidence="6">
    <location>
        <begin position="293"/>
        <end position="315"/>
    </location>
</feature>
<dbReference type="PANTHER" id="PTHR35007">
    <property type="entry name" value="INTEGRAL MEMBRANE PROTEIN-RELATED"/>
    <property type="match status" value="1"/>
</dbReference>
<proteinExistence type="predicted"/>
<name>A0A917YRR4_9ALTE</name>
<comment type="subcellular location">
    <subcellularLocation>
        <location evidence="1">Cell membrane</location>
        <topology evidence="1">Multi-pass membrane protein</topology>
    </subcellularLocation>
</comment>
<organism evidence="8 9">
    <name type="scientific">Bowmanella pacifica</name>
    <dbReference type="NCBI Taxonomy" id="502051"/>
    <lineage>
        <taxon>Bacteria</taxon>
        <taxon>Pseudomonadati</taxon>
        <taxon>Pseudomonadota</taxon>
        <taxon>Gammaproteobacteria</taxon>
        <taxon>Alteromonadales</taxon>
        <taxon>Alteromonadaceae</taxon>
        <taxon>Bowmanella</taxon>
    </lineage>
</organism>
<reference evidence="8" key="1">
    <citation type="journal article" date="2014" name="Int. J. Syst. Evol. Microbiol.">
        <title>Complete genome sequence of Corynebacterium casei LMG S-19264T (=DSM 44701T), isolated from a smear-ripened cheese.</title>
        <authorList>
            <consortium name="US DOE Joint Genome Institute (JGI-PGF)"/>
            <person name="Walter F."/>
            <person name="Albersmeier A."/>
            <person name="Kalinowski J."/>
            <person name="Ruckert C."/>
        </authorList>
    </citation>
    <scope>NUCLEOTIDE SEQUENCE</scope>
    <source>
        <strain evidence="8">CGMCC 1.7086</strain>
    </source>
</reference>
<evidence type="ECO:0000313" key="8">
    <source>
        <dbReference type="EMBL" id="GGO65107.1"/>
    </source>
</evidence>
<evidence type="ECO:0000256" key="1">
    <source>
        <dbReference type="ARBA" id="ARBA00004651"/>
    </source>
</evidence>